<feature type="signal peptide" evidence="1">
    <location>
        <begin position="1"/>
        <end position="29"/>
    </location>
</feature>
<proteinExistence type="predicted"/>
<dbReference type="AlphaFoldDB" id="A0A182MQT9"/>
<accession>A0A182MQT9</accession>
<dbReference type="EnsemblMetazoa" id="ACUA024054-RA">
    <property type="protein sequence ID" value="ACUA024054-PA"/>
    <property type="gene ID" value="ACUA024054"/>
</dbReference>
<keyword evidence="1" id="KW-0732">Signal</keyword>
<sequence length="104" mass="11948">MKGYNTSLAGSMLVAVLLLVTVLPVQTRAGYEMYRQHRQRQQMERQIQMRHHEEQKSEFVKGKIDQAKGWGWKRGEGGRLTGCEAIGCPLRKTPETPQRQHNAD</sequence>
<evidence type="ECO:0000256" key="1">
    <source>
        <dbReference type="SAM" id="SignalP"/>
    </source>
</evidence>
<evidence type="ECO:0000313" key="3">
    <source>
        <dbReference type="Proteomes" id="UP000075883"/>
    </source>
</evidence>
<reference evidence="2" key="2">
    <citation type="submission" date="2020-05" db="UniProtKB">
        <authorList>
            <consortium name="EnsemblMetazoa"/>
        </authorList>
    </citation>
    <scope>IDENTIFICATION</scope>
    <source>
        <strain evidence="2">A-37</strain>
    </source>
</reference>
<name>A0A182MQT9_9DIPT</name>
<dbReference type="EMBL" id="AXCM01000400">
    <property type="status" value="NOT_ANNOTATED_CDS"/>
    <property type="molecule type" value="Genomic_DNA"/>
</dbReference>
<dbReference type="Proteomes" id="UP000075883">
    <property type="component" value="Unassembled WGS sequence"/>
</dbReference>
<organism evidence="2 3">
    <name type="scientific">Anopheles culicifacies</name>
    <dbReference type="NCBI Taxonomy" id="139723"/>
    <lineage>
        <taxon>Eukaryota</taxon>
        <taxon>Metazoa</taxon>
        <taxon>Ecdysozoa</taxon>
        <taxon>Arthropoda</taxon>
        <taxon>Hexapoda</taxon>
        <taxon>Insecta</taxon>
        <taxon>Pterygota</taxon>
        <taxon>Neoptera</taxon>
        <taxon>Endopterygota</taxon>
        <taxon>Diptera</taxon>
        <taxon>Nematocera</taxon>
        <taxon>Culicoidea</taxon>
        <taxon>Culicidae</taxon>
        <taxon>Anophelinae</taxon>
        <taxon>Anopheles</taxon>
        <taxon>culicifacies species complex</taxon>
    </lineage>
</organism>
<keyword evidence="3" id="KW-1185">Reference proteome</keyword>
<protein>
    <submittedName>
        <fullName evidence="2">Uncharacterized protein</fullName>
    </submittedName>
</protein>
<dbReference type="VEuPathDB" id="VectorBase:ACUA024054"/>
<evidence type="ECO:0000313" key="2">
    <source>
        <dbReference type="EnsemblMetazoa" id="ACUA024054-PA"/>
    </source>
</evidence>
<feature type="chain" id="PRO_5008128781" evidence="1">
    <location>
        <begin position="30"/>
        <end position="104"/>
    </location>
</feature>
<reference evidence="3" key="1">
    <citation type="submission" date="2013-09" db="EMBL/GenBank/DDBJ databases">
        <title>The Genome Sequence of Anopheles culicifacies species A.</title>
        <authorList>
            <consortium name="The Broad Institute Genomics Platform"/>
            <person name="Neafsey D.E."/>
            <person name="Besansky N."/>
            <person name="Howell P."/>
            <person name="Walton C."/>
            <person name="Young S.K."/>
            <person name="Zeng Q."/>
            <person name="Gargeya S."/>
            <person name="Fitzgerald M."/>
            <person name="Haas B."/>
            <person name="Abouelleil A."/>
            <person name="Allen A.W."/>
            <person name="Alvarado L."/>
            <person name="Arachchi H.M."/>
            <person name="Berlin A.M."/>
            <person name="Chapman S.B."/>
            <person name="Gainer-Dewar J."/>
            <person name="Goldberg J."/>
            <person name="Griggs A."/>
            <person name="Gujja S."/>
            <person name="Hansen M."/>
            <person name="Howarth C."/>
            <person name="Imamovic A."/>
            <person name="Ireland A."/>
            <person name="Larimer J."/>
            <person name="McCowan C."/>
            <person name="Murphy C."/>
            <person name="Pearson M."/>
            <person name="Poon T.W."/>
            <person name="Priest M."/>
            <person name="Roberts A."/>
            <person name="Saif S."/>
            <person name="Shea T."/>
            <person name="Sisk P."/>
            <person name="Sykes S."/>
            <person name="Wortman J."/>
            <person name="Nusbaum C."/>
            <person name="Birren B."/>
        </authorList>
    </citation>
    <scope>NUCLEOTIDE SEQUENCE [LARGE SCALE GENOMIC DNA]</scope>
    <source>
        <strain evidence="3">A-37</strain>
    </source>
</reference>